<protein>
    <submittedName>
        <fullName evidence="2">Uncharacterized protein</fullName>
    </submittedName>
</protein>
<feature type="compositionally biased region" description="Low complexity" evidence="1">
    <location>
        <begin position="1"/>
        <end position="30"/>
    </location>
</feature>
<organism evidence="2 3">
    <name type="scientific">Jiangella ureilytica</name>
    <dbReference type="NCBI Taxonomy" id="2530374"/>
    <lineage>
        <taxon>Bacteria</taxon>
        <taxon>Bacillati</taxon>
        <taxon>Actinomycetota</taxon>
        <taxon>Actinomycetes</taxon>
        <taxon>Jiangellales</taxon>
        <taxon>Jiangellaceae</taxon>
        <taxon>Jiangella</taxon>
    </lineage>
</organism>
<dbReference type="RefSeq" id="WP_131984498.1">
    <property type="nucleotide sequence ID" value="NZ_SMKL01000037.1"/>
</dbReference>
<evidence type="ECO:0000313" key="2">
    <source>
        <dbReference type="EMBL" id="TDC49802.1"/>
    </source>
</evidence>
<accession>A0A4R4RMB3</accession>
<evidence type="ECO:0000256" key="1">
    <source>
        <dbReference type="SAM" id="MobiDB-lite"/>
    </source>
</evidence>
<dbReference type="Proteomes" id="UP000295621">
    <property type="component" value="Unassembled WGS sequence"/>
</dbReference>
<keyword evidence="3" id="KW-1185">Reference proteome</keyword>
<gene>
    <name evidence="2" type="ORF">E1212_16855</name>
</gene>
<dbReference type="AlphaFoldDB" id="A0A4R4RMB3"/>
<name>A0A4R4RMB3_9ACTN</name>
<feature type="region of interest" description="Disordered" evidence="1">
    <location>
        <begin position="1"/>
        <end position="32"/>
    </location>
</feature>
<comment type="caution">
    <text evidence="2">The sequence shown here is derived from an EMBL/GenBank/DDBJ whole genome shotgun (WGS) entry which is preliminary data.</text>
</comment>
<dbReference type="OrthoDB" id="5181897at2"/>
<proteinExistence type="predicted"/>
<evidence type="ECO:0000313" key="3">
    <source>
        <dbReference type="Proteomes" id="UP000295621"/>
    </source>
</evidence>
<reference evidence="2 3" key="1">
    <citation type="submission" date="2019-02" db="EMBL/GenBank/DDBJ databases">
        <title>Draft genome sequences of novel Actinobacteria.</title>
        <authorList>
            <person name="Sahin N."/>
            <person name="Ay H."/>
            <person name="Saygin H."/>
        </authorList>
    </citation>
    <scope>NUCLEOTIDE SEQUENCE [LARGE SCALE GENOMIC DNA]</scope>
    <source>
        <strain evidence="2 3">KC603</strain>
    </source>
</reference>
<dbReference type="EMBL" id="SMKL01000037">
    <property type="protein sequence ID" value="TDC49802.1"/>
    <property type="molecule type" value="Genomic_DNA"/>
</dbReference>
<sequence length="336" mass="35639">MTVAACAGSDGATEAAAATPTTDVPAAPDGTVPPAVTRSREAGVVFDWVPFDDAESYTRTALPEGAEPIENELPGRDGATILSRGHVFEHADGVIGYELIDDYATGDDFTKLSAMLAASVDGTVRSIAPADVTQAAAADGEIVYGDDHLMLFRIVVVNTEGDLWSGFVGGPSEDRDRLESEFARLTLSLDMRAAVDWVFVTDEPSGVVAPFRSAIEPRERFVTAADGSSVPAREYADWNTSSGVIVIDAGADAFTHEEALAARAEDLDGEVQSPGPSDVVGHEAVQAEILDRGWIWVHRVVVLDEHVVVIYAGNLAENVSRAREWVEMVSDAATIP</sequence>